<evidence type="ECO:0000313" key="3">
    <source>
        <dbReference type="Proteomes" id="UP001219525"/>
    </source>
</evidence>
<accession>A0AAD6YLF8</accession>
<feature type="transmembrane region" description="Helical" evidence="1">
    <location>
        <begin position="12"/>
        <end position="30"/>
    </location>
</feature>
<protein>
    <submittedName>
        <fullName evidence="2">Uncharacterized protein</fullName>
    </submittedName>
</protein>
<comment type="caution">
    <text evidence="2">The sequence shown here is derived from an EMBL/GenBank/DDBJ whole genome shotgun (WGS) entry which is preliminary data.</text>
</comment>
<organism evidence="2 3">
    <name type="scientific">Mycena pura</name>
    <dbReference type="NCBI Taxonomy" id="153505"/>
    <lineage>
        <taxon>Eukaryota</taxon>
        <taxon>Fungi</taxon>
        <taxon>Dikarya</taxon>
        <taxon>Basidiomycota</taxon>
        <taxon>Agaricomycotina</taxon>
        <taxon>Agaricomycetes</taxon>
        <taxon>Agaricomycetidae</taxon>
        <taxon>Agaricales</taxon>
        <taxon>Marasmiineae</taxon>
        <taxon>Mycenaceae</taxon>
        <taxon>Mycena</taxon>
    </lineage>
</organism>
<keyword evidence="1" id="KW-0472">Membrane</keyword>
<name>A0AAD6YLF8_9AGAR</name>
<dbReference type="AlphaFoldDB" id="A0AAD6YLF8"/>
<evidence type="ECO:0000256" key="1">
    <source>
        <dbReference type="SAM" id="Phobius"/>
    </source>
</evidence>
<evidence type="ECO:0000313" key="2">
    <source>
        <dbReference type="EMBL" id="KAJ7223094.1"/>
    </source>
</evidence>
<reference evidence="2" key="1">
    <citation type="submission" date="2023-03" db="EMBL/GenBank/DDBJ databases">
        <title>Massive genome expansion in bonnet fungi (Mycena s.s.) driven by repeated elements and novel gene families across ecological guilds.</title>
        <authorList>
            <consortium name="Lawrence Berkeley National Laboratory"/>
            <person name="Harder C.B."/>
            <person name="Miyauchi S."/>
            <person name="Viragh M."/>
            <person name="Kuo A."/>
            <person name="Thoen E."/>
            <person name="Andreopoulos B."/>
            <person name="Lu D."/>
            <person name="Skrede I."/>
            <person name="Drula E."/>
            <person name="Henrissat B."/>
            <person name="Morin E."/>
            <person name="Kohler A."/>
            <person name="Barry K."/>
            <person name="LaButti K."/>
            <person name="Morin E."/>
            <person name="Salamov A."/>
            <person name="Lipzen A."/>
            <person name="Mereny Z."/>
            <person name="Hegedus B."/>
            <person name="Baldrian P."/>
            <person name="Stursova M."/>
            <person name="Weitz H."/>
            <person name="Taylor A."/>
            <person name="Grigoriev I.V."/>
            <person name="Nagy L.G."/>
            <person name="Martin F."/>
            <person name="Kauserud H."/>
        </authorList>
    </citation>
    <scope>NUCLEOTIDE SEQUENCE</scope>
    <source>
        <strain evidence="2">9144</strain>
    </source>
</reference>
<keyword evidence="3" id="KW-1185">Reference proteome</keyword>
<gene>
    <name evidence="2" type="ORF">GGX14DRAFT_657180</name>
</gene>
<sequence length="230" mass="25312">MHKAVKLASKFVAYTSVAGAVGFGGFLFFTRKSRFVPFSLADDPIFASSHYKKLNPHQNDALHDLCVRRVPLSQIKPELLQDDSRGKLVEAFCSGVWSGFGYGIQRRYLERKYRGPETATQLWDARALATSTYPVGTQITDHFEVISHTPMSISVRCGDSPRNSGVRASDGVFEMSAVIDANEGVVEFGLKSVFFKGDGKSEGAMPAHIAFAHRLYTKLLMESAVGKVVK</sequence>
<dbReference type="Proteomes" id="UP001219525">
    <property type="component" value="Unassembled WGS sequence"/>
</dbReference>
<dbReference type="EMBL" id="JARJCW010000006">
    <property type="protein sequence ID" value="KAJ7223094.1"/>
    <property type="molecule type" value="Genomic_DNA"/>
</dbReference>
<keyword evidence="1" id="KW-0812">Transmembrane</keyword>
<keyword evidence="1" id="KW-1133">Transmembrane helix</keyword>
<proteinExistence type="predicted"/>